<feature type="transmembrane region" description="Helical" evidence="1">
    <location>
        <begin position="6"/>
        <end position="23"/>
    </location>
</feature>
<dbReference type="Proteomes" id="UP000008975">
    <property type="component" value="Chromosome"/>
</dbReference>
<dbReference type="KEGG" id="mts:MTES_2981"/>
<dbReference type="Pfam" id="PF13630">
    <property type="entry name" value="SdpI"/>
    <property type="match status" value="1"/>
</dbReference>
<evidence type="ECO:0000256" key="1">
    <source>
        <dbReference type="SAM" id="Phobius"/>
    </source>
</evidence>
<sequence length="124" mass="12641">MTVGLVVVSVMMLATAALILWMARRAAAGTLPRNDFAGIRTAATRSSDEAWIAAHRAGAADLRRSVVGAAIAGTVPWVSLALPESAREPVAAAGILAGAAVLVAFSVRAAIVGQRAALAVIDRR</sequence>
<dbReference type="RefSeq" id="WP_013586070.1">
    <property type="nucleotide sequence ID" value="NC_015125.1"/>
</dbReference>
<dbReference type="OrthoDB" id="5083650at2"/>
<name>E8NAS8_MICTS</name>
<protein>
    <submittedName>
        <fullName evidence="2">Predicted integral membrane protein</fullName>
    </submittedName>
</protein>
<dbReference type="AlphaFoldDB" id="E8NAS8"/>
<gene>
    <name evidence="2" type="ordered locus">MTES_2981</name>
</gene>
<reference key="2">
    <citation type="submission" date="2011-02" db="EMBL/GenBank/DDBJ databases">
        <title>Genome sequence of Microbacterium testaceum StLB037.</title>
        <authorList>
            <person name="Morohoshi T."/>
            <person name="Wang W.Z."/>
            <person name="Someya N."/>
            <person name="Ikeda T."/>
        </authorList>
    </citation>
    <scope>NUCLEOTIDE SEQUENCE</scope>
    <source>
        <strain>StLB037</strain>
    </source>
</reference>
<dbReference type="STRING" id="979556.MTES_2981"/>
<reference evidence="2 3" key="1">
    <citation type="journal article" date="2011" name="J. Bacteriol.">
        <title>Genome sequence of Microbacterium testaceum StLB037, an N-acylhomoserine lactone-degrading bacterium isolated from potato leaves.</title>
        <authorList>
            <person name="Morohoshi T."/>
            <person name="Wang W.-Z."/>
            <person name="Someya N."/>
            <person name="Ikeda T."/>
        </authorList>
    </citation>
    <scope>NUCLEOTIDE SEQUENCE [LARGE SCALE GENOMIC DNA]</scope>
    <source>
        <strain evidence="2 3">StLB037</strain>
    </source>
</reference>
<dbReference type="InterPro" id="IPR025962">
    <property type="entry name" value="SdpI/YhfL"/>
</dbReference>
<dbReference type="EMBL" id="AP012052">
    <property type="protein sequence ID" value="BAJ75945.1"/>
    <property type="molecule type" value="Genomic_DNA"/>
</dbReference>
<evidence type="ECO:0000313" key="3">
    <source>
        <dbReference type="Proteomes" id="UP000008975"/>
    </source>
</evidence>
<keyword evidence="1" id="KW-0472">Membrane</keyword>
<feature type="transmembrane region" description="Helical" evidence="1">
    <location>
        <begin position="89"/>
        <end position="111"/>
    </location>
</feature>
<evidence type="ECO:0000313" key="2">
    <source>
        <dbReference type="EMBL" id="BAJ75945.1"/>
    </source>
</evidence>
<accession>E8NAS8</accession>
<keyword evidence="1" id="KW-1133">Transmembrane helix</keyword>
<organism evidence="2 3">
    <name type="scientific">Microbacterium testaceum (strain StLB037)</name>
    <dbReference type="NCBI Taxonomy" id="979556"/>
    <lineage>
        <taxon>Bacteria</taxon>
        <taxon>Bacillati</taxon>
        <taxon>Actinomycetota</taxon>
        <taxon>Actinomycetes</taxon>
        <taxon>Micrococcales</taxon>
        <taxon>Microbacteriaceae</taxon>
        <taxon>Microbacterium</taxon>
    </lineage>
</organism>
<proteinExistence type="predicted"/>
<dbReference type="HOGENOM" id="CLU_157908_0_0_11"/>
<keyword evidence="1" id="KW-0812">Transmembrane</keyword>